<evidence type="ECO:0000313" key="1">
    <source>
        <dbReference type="EMBL" id="UOO82332.1"/>
    </source>
</evidence>
<gene>
    <name evidence="1" type="ORF">LVJ83_02330</name>
</gene>
<reference evidence="1 2" key="1">
    <citation type="journal article" date="2022" name="Res Sq">
        <title>Evolution of multicellular longitudinally dividing oral cavity symbionts (Neisseriaceae).</title>
        <authorList>
            <person name="Nyongesa S."/>
            <person name="Weber P."/>
            <person name="Bernet E."/>
            <person name="Pullido F."/>
            <person name="Nieckarz M."/>
            <person name="Delaby M."/>
            <person name="Nieves C."/>
            <person name="Viehboeck T."/>
            <person name="Krause N."/>
            <person name="Rivera-Millot A."/>
            <person name="Nakamura A."/>
            <person name="Vischer N."/>
            <person name="VanNieuwenhze M."/>
            <person name="Brun Y."/>
            <person name="Cava F."/>
            <person name="Bulgheresi S."/>
            <person name="Veyrier F."/>
        </authorList>
    </citation>
    <scope>NUCLEOTIDE SEQUENCE [LARGE SCALE GENOMIC DNA]</scope>
    <source>
        <strain evidence="1 2">CCUG 63373m</strain>
    </source>
</reference>
<dbReference type="Proteomes" id="UP000829817">
    <property type="component" value="Chromosome"/>
</dbReference>
<proteinExistence type="predicted"/>
<dbReference type="RefSeq" id="WP_244785932.1">
    <property type="nucleotide sequence ID" value="NZ_CP091508.1"/>
</dbReference>
<organism evidence="1 2">
    <name type="scientific">Uruburuella testudinis</name>
    <dbReference type="NCBI Taxonomy" id="1282863"/>
    <lineage>
        <taxon>Bacteria</taxon>
        <taxon>Pseudomonadati</taxon>
        <taxon>Pseudomonadota</taxon>
        <taxon>Betaproteobacteria</taxon>
        <taxon>Neisseriales</taxon>
        <taxon>Neisseriaceae</taxon>
        <taxon>Uruburuella</taxon>
    </lineage>
</organism>
<name>A0ABY4DXJ6_9NEIS</name>
<keyword evidence="2" id="KW-1185">Reference proteome</keyword>
<evidence type="ECO:0000313" key="2">
    <source>
        <dbReference type="Proteomes" id="UP000829817"/>
    </source>
</evidence>
<dbReference type="EMBL" id="CP091508">
    <property type="protein sequence ID" value="UOO82332.1"/>
    <property type="molecule type" value="Genomic_DNA"/>
</dbReference>
<accession>A0ABY4DXJ6</accession>
<sequence>MSLFIGINKPSAAMLISAINDLGFKKSPLKTGRLKNRAATDRLYTAVAADFKNSG</sequence>
<protein>
    <submittedName>
        <fullName evidence="1">Uncharacterized protein</fullName>
    </submittedName>
</protein>